<evidence type="ECO:0000256" key="2">
    <source>
        <dbReference type="ARBA" id="ARBA00004956"/>
    </source>
</evidence>
<keyword evidence="16" id="KW-1185">Reference proteome</keyword>
<dbReference type="InterPro" id="IPR004549">
    <property type="entry name" value="Acetyl_CoA_COase_biotin_COase"/>
</dbReference>
<keyword evidence="12" id="KW-0444">Lipid biosynthesis</keyword>
<dbReference type="NCBIfam" id="TIGR00514">
    <property type="entry name" value="accC"/>
    <property type="match status" value="1"/>
</dbReference>
<evidence type="ECO:0000256" key="9">
    <source>
        <dbReference type="ARBA" id="ARBA00022842"/>
    </source>
</evidence>
<comment type="catalytic activity">
    <reaction evidence="10 12">
        <text>N(6)-biotinyl-L-lysyl-[protein] + hydrogencarbonate + ATP = N(6)-carboxybiotinyl-L-lysyl-[protein] + ADP + phosphate + H(+)</text>
        <dbReference type="Rhea" id="RHEA:13501"/>
        <dbReference type="Rhea" id="RHEA-COMP:10505"/>
        <dbReference type="Rhea" id="RHEA-COMP:10506"/>
        <dbReference type="ChEBI" id="CHEBI:15378"/>
        <dbReference type="ChEBI" id="CHEBI:17544"/>
        <dbReference type="ChEBI" id="CHEBI:30616"/>
        <dbReference type="ChEBI" id="CHEBI:43474"/>
        <dbReference type="ChEBI" id="CHEBI:83144"/>
        <dbReference type="ChEBI" id="CHEBI:83145"/>
        <dbReference type="ChEBI" id="CHEBI:456216"/>
        <dbReference type="EC" id="6.3.4.14"/>
    </reaction>
</comment>
<evidence type="ECO:0000256" key="1">
    <source>
        <dbReference type="ARBA" id="ARBA00003761"/>
    </source>
</evidence>
<organism evidence="15 16">
    <name type="scientific">Flavobacterium cerinum</name>
    <dbReference type="NCBI Taxonomy" id="2502784"/>
    <lineage>
        <taxon>Bacteria</taxon>
        <taxon>Pseudomonadati</taxon>
        <taxon>Bacteroidota</taxon>
        <taxon>Flavobacteriia</taxon>
        <taxon>Flavobacteriales</taxon>
        <taxon>Flavobacteriaceae</taxon>
        <taxon>Flavobacterium</taxon>
    </lineage>
</organism>
<dbReference type="EMBL" id="CP101751">
    <property type="protein sequence ID" value="UUC46080.1"/>
    <property type="molecule type" value="Genomic_DNA"/>
</dbReference>
<keyword evidence="5 12" id="KW-0436">Ligase</keyword>
<protein>
    <recommendedName>
        <fullName evidence="4 12">Biotin carboxylase</fullName>
        <ecNumber evidence="4 12">6.3.4.14</ecNumber>
    </recommendedName>
    <alternativeName>
        <fullName evidence="12">Acetyl-coenzyme A carboxylase biotin carboxylase subunit A</fullName>
    </alternativeName>
</protein>
<evidence type="ECO:0000259" key="13">
    <source>
        <dbReference type="PROSITE" id="PS50975"/>
    </source>
</evidence>
<evidence type="ECO:0000259" key="14">
    <source>
        <dbReference type="PROSITE" id="PS50979"/>
    </source>
</evidence>
<dbReference type="NCBIfam" id="NF006367">
    <property type="entry name" value="PRK08591.1"/>
    <property type="match status" value="1"/>
</dbReference>
<dbReference type="SMART" id="SM00878">
    <property type="entry name" value="Biotin_carb_C"/>
    <property type="match status" value="1"/>
</dbReference>
<keyword evidence="9" id="KW-0460">Magnesium</keyword>
<dbReference type="InterPro" id="IPR005479">
    <property type="entry name" value="CPAse_ATP-bd"/>
</dbReference>
<evidence type="ECO:0000256" key="6">
    <source>
        <dbReference type="ARBA" id="ARBA00022723"/>
    </source>
</evidence>
<keyword evidence="12" id="KW-0275">Fatty acid biosynthesis</keyword>
<evidence type="ECO:0000256" key="12">
    <source>
        <dbReference type="RuleBase" id="RU365063"/>
    </source>
</evidence>
<dbReference type="SUPFAM" id="SSF56059">
    <property type="entry name" value="Glutathione synthetase ATP-binding domain-like"/>
    <property type="match status" value="1"/>
</dbReference>
<evidence type="ECO:0000256" key="10">
    <source>
        <dbReference type="ARBA" id="ARBA00048600"/>
    </source>
</evidence>
<evidence type="ECO:0000256" key="3">
    <source>
        <dbReference type="ARBA" id="ARBA00011750"/>
    </source>
</evidence>
<dbReference type="InterPro" id="IPR011054">
    <property type="entry name" value="Rudment_hybrid_motif"/>
</dbReference>
<accession>A0ABY5ITA8</accession>
<keyword evidence="7 11" id="KW-0547">Nucleotide-binding</keyword>
<dbReference type="EC" id="6.3.4.14" evidence="4 12"/>
<gene>
    <name evidence="15" type="primary">accC</name>
    <name evidence="15" type="ORF">NOX80_02475</name>
</gene>
<dbReference type="PROSITE" id="PS50979">
    <property type="entry name" value="BC"/>
    <property type="match status" value="1"/>
</dbReference>
<feature type="domain" description="Biotin carboxylation" evidence="14">
    <location>
        <begin position="1"/>
        <end position="444"/>
    </location>
</feature>
<keyword evidence="12" id="KW-0276">Fatty acid metabolism</keyword>
<reference evidence="15" key="1">
    <citation type="submission" date="2022-07" db="EMBL/GenBank/DDBJ databases">
        <title>Isolation, identification, and degradation of a PFOSA degrading strain from sewage treatment plant.</title>
        <authorList>
            <person name="Zhang L."/>
            <person name="Huo Y."/>
        </authorList>
    </citation>
    <scope>NUCLEOTIDE SEQUENCE</scope>
    <source>
        <strain evidence="15">C1</strain>
    </source>
</reference>
<dbReference type="Gene3D" id="3.30.470.20">
    <property type="entry name" value="ATP-grasp fold, B domain"/>
    <property type="match status" value="1"/>
</dbReference>
<keyword evidence="6" id="KW-0479">Metal-binding</keyword>
<evidence type="ECO:0000313" key="16">
    <source>
        <dbReference type="Proteomes" id="UP001059844"/>
    </source>
</evidence>
<dbReference type="InterPro" id="IPR005482">
    <property type="entry name" value="Biotin_COase_C"/>
</dbReference>
<dbReference type="PANTHER" id="PTHR48095">
    <property type="entry name" value="PYRUVATE CARBOXYLASE SUBUNIT A"/>
    <property type="match status" value="1"/>
</dbReference>
<dbReference type="PROSITE" id="PS00867">
    <property type="entry name" value="CPSASE_2"/>
    <property type="match status" value="1"/>
</dbReference>
<keyword evidence="12" id="KW-0092">Biotin</keyword>
<evidence type="ECO:0000256" key="5">
    <source>
        <dbReference type="ARBA" id="ARBA00022598"/>
    </source>
</evidence>
<comment type="subunit">
    <text evidence="3 12">Acetyl-CoA carboxylase is a heterohexamer of biotin carboxyl carrier protein, biotin carboxylase and the two subunits of carboxyl transferase in a 2:2 complex.</text>
</comment>
<dbReference type="PROSITE" id="PS50975">
    <property type="entry name" value="ATP_GRASP"/>
    <property type="match status" value="1"/>
</dbReference>
<evidence type="ECO:0000256" key="8">
    <source>
        <dbReference type="ARBA" id="ARBA00022840"/>
    </source>
</evidence>
<dbReference type="SUPFAM" id="SSF52440">
    <property type="entry name" value="PreATP-grasp domain"/>
    <property type="match status" value="1"/>
</dbReference>
<dbReference type="GO" id="GO:0004075">
    <property type="term" value="F:biotin carboxylase activity"/>
    <property type="evidence" value="ECO:0007669"/>
    <property type="project" value="UniProtKB-EC"/>
</dbReference>
<dbReference type="Pfam" id="PF02785">
    <property type="entry name" value="Biotin_carb_C"/>
    <property type="match status" value="1"/>
</dbReference>
<keyword evidence="12" id="KW-0443">Lipid metabolism</keyword>
<dbReference type="InterPro" id="IPR051602">
    <property type="entry name" value="ACC_Biotin_Carboxylase"/>
</dbReference>
<feature type="domain" description="ATP-grasp" evidence="13">
    <location>
        <begin position="120"/>
        <end position="317"/>
    </location>
</feature>
<proteinExistence type="predicted"/>
<evidence type="ECO:0000256" key="11">
    <source>
        <dbReference type="PROSITE-ProRule" id="PRU00409"/>
    </source>
</evidence>
<dbReference type="InterPro" id="IPR016185">
    <property type="entry name" value="PreATP-grasp_dom_sf"/>
</dbReference>
<dbReference type="SUPFAM" id="SSF51246">
    <property type="entry name" value="Rudiment single hybrid motif"/>
    <property type="match status" value="1"/>
</dbReference>
<dbReference type="PANTHER" id="PTHR48095:SF2">
    <property type="entry name" value="BIOTIN CARBOXYLASE, CHLOROPLASTIC"/>
    <property type="match status" value="1"/>
</dbReference>
<keyword evidence="8 11" id="KW-0067">ATP-binding</keyword>
<evidence type="ECO:0000256" key="4">
    <source>
        <dbReference type="ARBA" id="ARBA00013263"/>
    </source>
</evidence>
<dbReference type="RefSeq" id="WP_256551758.1">
    <property type="nucleotide sequence ID" value="NZ_CP101751.1"/>
</dbReference>
<comment type="pathway">
    <text evidence="2 12">Lipid metabolism; malonyl-CoA biosynthesis; malonyl-CoA from acetyl-CoA: step 1/1.</text>
</comment>
<evidence type="ECO:0000313" key="15">
    <source>
        <dbReference type="EMBL" id="UUC46080.1"/>
    </source>
</evidence>
<dbReference type="Proteomes" id="UP001059844">
    <property type="component" value="Chromosome"/>
</dbReference>
<dbReference type="PROSITE" id="PS00866">
    <property type="entry name" value="CPSASE_1"/>
    <property type="match status" value="1"/>
</dbReference>
<dbReference type="Pfam" id="PF00289">
    <property type="entry name" value="Biotin_carb_N"/>
    <property type="match status" value="1"/>
</dbReference>
<comment type="function">
    <text evidence="1 12">This protein is a component of the acetyl coenzyme A carboxylase complex; first, biotin carboxylase catalyzes the carboxylation of the carrier protein and then the transcarboxylase transfers the carboxyl group to form malonyl-CoA.</text>
</comment>
<dbReference type="InterPro" id="IPR011764">
    <property type="entry name" value="Biotin_carboxylation_dom"/>
</dbReference>
<sequence length="449" mass="50157">MFKKILIANRGEIALRVIRTCREMGIKTVAVYSTADAESLHVKFADEAVCIGPPPSNLSYLKMSNIIAAAEITNADAIHPGYGFLSENAKFSKICEEHGIKFIGASPEMIEKMGDKATAKATMKEAGVPTIPGSEGLLESYEQAKQLAKEFKYPIMLKATAGGGGKGMRAVWKEEDLQKAWESARQEAGAAFGNDGMYMEKLIEEPRHIEIQIVGDSYGKACHLSERDCSVQRRHQKLTEETPSPFMTDELRNKMGEAAVKAAEYIKYEGAGTVEFLVDKHRNFYFMEMNTRIQVEHPITEQVIDYDLIREQILVAAGVPISGKNYLPQLHSIECRINAEDPYNDFRPSPGKITTLHSPGGHGVRLDTHVYAGYTIPPNYDSMIAKLITTAQTREEAINKMKRALDEFVIEGIKTTIPFHRQLMDNPDYVAGNYTTKFMEDFVMKDPVE</sequence>
<evidence type="ECO:0000256" key="7">
    <source>
        <dbReference type="ARBA" id="ARBA00022741"/>
    </source>
</evidence>
<dbReference type="InterPro" id="IPR011761">
    <property type="entry name" value="ATP-grasp"/>
</dbReference>
<name>A0ABY5ITA8_9FLAO</name>
<dbReference type="InterPro" id="IPR005481">
    <property type="entry name" value="BC-like_N"/>
</dbReference>
<dbReference type="Pfam" id="PF02786">
    <property type="entry name" value="CPSase_L_D2"/>
    <property type="match status" value="1"/>
</dbReference>